<dbReference type="PIRSF" id="PIRSF017082">
    <property type="entry name" value="YflP"/>
    <property type="match status" value="1"/>
</dbReference>
<keyword evidence="4" id="KW-1185">Reference proteome</keyword>
<dbReference type="AlphaFoldDB" id="A0A953NC98"/>
<proteinExistence type="inferred from homology"/>
<comment type="caution">
    <text evidence="3">The sequence shown here is derived from an EMBL/GenBank/DDBJ whole genome shotgun (WGS) entry which is preliminary data.</text>
</comment>
<dbReference type="InterPro" id="IPR042100">
    <property type="entry name" value="Bug_dom1"/>
</dbReference>
<dbReference type="Gene3D" id="3.40.190.10">
    <property type="entry name" value="Periplasmic binding protein-like II"/>
    <property type="match status" value="1"/>
</dbReference>
<dbReference type="Pfam" id="PF03401">
    <property type="entry name" value="TctC"/>
    <property type="match status" value="1"/>
</dbReference>
<feature type="chain" id="PRO_5037660538" evidence="2">
    <location>
        <begin position="25"/>
        <end position="324"/>
    </location>
</feature>
<dbReference type="CDD" id="cd13578">
    <property type="entry name" value="PBP2_Bug27"/>
    <property type="match status" value="1"/>
</dbReference>
<sequence length="324" mass="33779">MTKLLKTIVGVISIMLGCGASVMAQDAYPSKAIKLIVPLGAGGATDVVARVVAGKLSQRLGQQVVVENRPGAEGIIGVNAGAKADPDGYTLVLGSSTTLAANFHLRKNLPFHPTKDLEPVSMALKDFYNILVIGPNVSATTLQEFIALAKANPGKFNYGTATVGSKICMEMFKTAAGIDIKTINYKSSPQALNDLMGGQLEIICEPVATSVPNIRSGKIKSIGVTSLTRVQQAPELPTVAELGLPGFDYSAWVGVFAPAKTPKPIIDRLAKELAIVLADPETDAKIRSIGAAPMIGGPKELAALLDAEIARAGKVVKDAGIQPE</sequence>
<gene>
    <name evidence="3" type="ORF">KZZ10_13680</name>
</gene>
<evidence type="ECO:0000313" key="4">
    <source>
        <dbReference type="Proteomes" id="UP000739565"/>
    </source>
</evidence>
<protein>
    <submittedName>
        <fullName evidence="3">Tripartite tricarboxylate transporter substrate binding protein</fullName>
    </submittedName>
</protein>
<dbReference type="InterPro" id="IPR005064">
    <property type="entry name" value="BUG"/>
</dbReference>
<name>A0A953NC98_9BURK</name>
<dbReference type="Gene3D" id="3.40.190.150">
    <property type="entry name" value="Bordetella uptake gene, domain 1"/>
    <property type="match status" value="1"/>
</dbReference>
<evidence type="ECO:0000256" key="2">
    <source>
        <dbReference type="SAM" id="SignalP"/>
    </source>
</evidence>
<evidence type="ECO:0000256" key="1">
    <source>
        <dbReference type="ARBA" id="ARBA00006987"/>
    </source>
</evidence>
<dbReference type="Proteomes" id="UP000739565">
    <property type="component" value="Unassembled WGS sequence"/>
</dbReference>
<evidence type="ECO:0000313" key="3">
    <source>
        <dbReference type="EMBL" id="MBZ1351698.1"/>
    </source>
</evidence>
<dbReference type="EMBL" id="JAHXRI010000010">
    <property type="protein sequence ID" value="MBZ1351698.1"/>
    <property type="molecule type" value="Genomic_DNA"/>
</dbReference>
<keyword evidence="2" id="KW-0732">Signal</keyword>
<organism evidence="3 4">
    <name type="scientific">Zwartia hollandica</name>
    <dbReference type="NCBI Taxonomy" id="324606"/>
    <lineage>
        <taxon>Bacteria</taxon>
        <taxon>Pseudomonadati</taxon>
        <taxon>Pseudomonadota</taxon>
        <taxon>Betaproteobacteria</taxon>
        <taxon>Burkholderiales</taxon>
        <taxon>Alcaligenaceae</taxon>
        <taxon>Zwartia</taxon>
    </lineage>
</organism>
<reference evidence="3" key="1">
    <citation type="submission" date="2021-07" db="EMBL/GenBank/DDBJ databases">
        <title>New genus and species of the family Alcaligenaceae.</title>
        <authorList>
            <person name="Hahn M.W."/>
        </authorList>
    </citation>
    <scope>NUCLEOTIDE SEQUENCE</scope>
    <source>
        <strain evidence="3">LF4-65</strain>
    </source>
</reference>
<feature type="signal peptide" evidence="2">
    <location>
        <begin position="1"/>
        <end position="24"/>
    </location>
</feature>
<accession>A0A953NC98</accession>
<dbReference type="PANTHER" id="PTHR42928:SF5">
    <property type="entry name" value="BLR1237 PROTEIN"/>
    <property type="match status" value="1"/>
</dbReference>
<comment type="similarity">
    <text evidence="1">Belongs to the UPF0065 (bug) family.</text>
</comment>
<dbReference type="RefSeq" id="WP_259662085.1">
    <property type="nucleotide sequence ID" value="NZ_JAHXRI010000010.1"/>
</dbReference>
<dbReference type="PROSITE" id="PS51257">
    <property type="entry name" value="PROKAR_LIPOPROTEIN"/>
    <property type="match status" value="1"/>
</dbReference>
<dbReference type="PANTHER" id="PTHR42928">
    <property type="entry name" value="TRICARBOXYLATE-BINDING PROTEIN"/>
    <property type="match status" value="1"/>
</dbReference>